<dbReference type="AlphaFoldDB" id="A0AA85JW54"/>
<organism evidence="2 3">
    <name type="scientific">Trichobilharzia regenti</name>
    <name type="common">Nasal bird schistosome</name>
    <dbReference type="NCBI Taxonomy" id="157069"/>
    <lineage>
        <taxon>Eukaryota</taxon>
        <taxon>Metazoa</taxon>
        <taxon>Spiralia</taxon>
        <taxon>Lophotrochozoa</taxon>
        <taxon>Platyhelminthes</taxon>
        <taxon>Trematoda</taxon>
        <taxon>Digenea</taxon>
        <taxon>Strigeidida</taxon>
        <taxon>Schistosomatoidea</taxon>
        <taxon>Schistosomatidae</taxon>
        <taxon>Trichobilharzia</taxon>
    </lineage>
</organism>
<keyword evidence="2" id="KW-1185">Reference proteome</keyword>
<dbReference type="Proteomes" id="UP000050795">
    <property type="component" value="Unassembled WGS sequence"/>
</dbReference>
<accession>A0AA85JW54</accession>
<reference evidence="2" key="1">
    <citation type="submission" date="2022-06" db="EMBL/GenBank/DDBJ databases">
        <authorList>
            <person name="Berger JAMES D."/>
            <person name="Berger JAMES D."/>
        </authorList>
    </citation>
    <scope>NUCLEOTIDE SEQUENCE [LARGE SCALE GENOMIC DNA]</scope>
</reference>
<feature type="region of interest" description="Disordered" evidence="1">
    <location>
        <begin position="1"/>
        <end position="85"/>
    </location>
</feature>
<feature type="compositionally biased region" description="Basic and acidic residues" evidence="1">
    <location>
        <begin position="37"/>
        <end position="50"/>
    </location>
</feature>
<sequence>MKDKPADTNLTPSTSNNTSVFAVQKPKDDETTFALNDMKDGEQEDCKQKESSPMMIDTDEHEETANRVDNNDADGDESKKTKTEDIKNFCCQKRT</sequence>
<proteinExistence type="predicted"/>
<reference evidence="3" key="2">
    <citation type="submission" date="2023-11" db="UniProtKB">
        <authorList>
            <consortium name="WormBaseParasite"/>
        </authorList>
    </citation>
    <scope>IDENTIFICATION</scope>
</reference>
<protein>
    <submittedName>
        <fullName evidence="3">Uncharacterized protein</fullName>
    </submittedName>
</protein>
<evidence type="ECO:0000313" key="3">
    <source>
        <dbReference type="WBParaSite" id="TREG1_45440.1"/>
    </source>
</evidence>
<feature type="compositionally biased region" description="Basic and acidic residues" evidence="1">
    <location>
        <begin position="63"/>
        <end position="85"/>
    </location>
</feature>
<name>A0AA85JW54_TRIRE</name>
<evidence type="ECO:0000313" key="2">
    <source>
        <dbReference type="Proteomes" id="UP000050795"/>
    </source>
</evidence>
<dbReference type="WBParaSite" id="TREG1_45440.1">
    <property type="protein sequence ID" value="TREG1_45440.1"/>
    <property type="gene ID" value="TREG1_45440"/>
</dbReference>
<evidence type="ECO:0000256" key="1">
    <source>
        <dbReference type="SAM" id="MobiDB-lite"/>
    </source>
</evidence>
<feature type="compositionally biased region" description="Low complexity" evidence="1">
    <location>
        <begin position="8"/>
        <end position="19"/>
    </location>
</feature>